<keyword evidence="2" id="KW-1185">Reference proteome</keyword>
<dbReference type="RefSeq" id="WP_184145390.1">
    <property type="nucleotide sequence ID" value="NZ_JACHIK010000013.1"/>
</dbReference>
<reference evidence="1 2" key="1">
    <citation type="submission" date="2020-08" db="EMBL/GenBank/DDBJ databases">
        <title>Genomic Encyclopedia of Type Strains, Phase IV (KMG-IV): sequencing the most valuable type-strain genomes for metagenomic binning, comparative biology and taxonomic classification.</title>
        <authorList>
            <person name="Goeker M."/>
        </authorList>
    </citation>
    <scope>NUCLEOTIDE SEQUENCE [LARGE SCALE GENOMIC DNA]</scope>
    <source>
        <strain evidence="1 2">DSM 21319</strain>
    </source>
</reference>
<name>A0A7W8DWL8_9HYPH</name>
<dbReference type="AlphaFoldDB" id="A0A7W8DWL8"/>
<organism evidence="1 2">
    <name type="scientific">Shinella fusca</name>
    <dbReference type="NCBI Taxonomy" id="544480"/>
    <lineage>
        <taxon>Bacteria</taxon>
        <taxon>Pseudomonadati</taxon>
        <taxon>Pseudomonadota</taxon>
        <taxon>Alphaproteobacteria</taxon>
        <taxon>Hyphomicrobiales</taxon>
        <taxon>Rhizobiaceae</taxon>
        <taxon>Shinella</taxon>
    </lineage>
</organism>
<accession>A0A7W8DWL8</accession>
<evidence type="ECO:0000313" key="2">
    <source>
        <dbReference type="Proteomes" id="UP000535406"/>
    </source>
</evidence>
<gene>
    <name evidence="1" type="ORF">HNQ66_003444</name>
</gene>
<dbReference type="EMBL" id="JACHIK010000013">
    <property type="protein sequence ID" value="MBB5044031.1"/>
    <property type="molecule type" value="Genomic_DNA"/>
</dbReference>
<sequence>MSLELSLISDAGNFSKERVILKAKGDTDVGEYMLTRNELIGEEVGVEVLDAYWFPFNKIKSGDLVVVYSRKGTQNTKELGKGRTAHFFYWGRDHELWATENVIPVIHHAPAFSFKQRAELKPKG</sequence>
<comment type="caution">
    <text evidence="1">The sequence shown here is derived from an EMBL/GenBank/DDBJ whole genome shotgun (WGS) entry which is preliminary data.</text>
</comment>
<protein>
    <submittedName>
        <fullName evidence="1">Uncharacterized protein</fullName>
    </submittedName>
</protein>
<dbReference type="Proteomes" id="UP000535406">
    <property type="component" value="Unassembled WGS sequence"/>
</dbReference>
<proteinExistence type="predicted"/>
<evidence type="ECO:0000313" key="1">
    <source>
        <dbReference type="EMBL" id="MBB5044031.1"/>
    </source>
</evidence>